<evidence type="ECO:0000259" key="10">
    <source>
        <dbReference type="Pfam" id="PF01467"/>
    </source>
</evidence>
<feature type="domain" description="Cytidyltransferase-like" evidence="10">
    <location>
        <begin position="5"/>
        <end position="133"/>
    </location>
</feature>
<feature type="binding site" evidence="9">
    <location>
        <begin position="123"/>
        <end position="129"/>
    </location>
    <ligand>
        <name>ATP</name>
        <dbReference type="ChEBI" id="CHEBI:30616"/>
    </ligand>
</feature>
<comment type="catalytic activity">
    <reaction evidence="8 9">
        <text>(R)-4'-phosphopantetheine + ATP + H(+) = 3'-dephospho-CoA + diphosphate</text>
        <dbReference type="Rhea" id="RHEA:19801"/>
        <dbReference type="ChEBI" id="CHEBI:15378"/>
        <dbReference type="ChEBI" id="CHEBI:30616"/>
        <dbReference type="ChEBI" id="CHEBI:33019"/>
        <dbReference type="ChEBI" id="CHEBI:57328"/>
        <dbReference type="ChEBI" id="CHEBI:61723"/>
        <dbReference type="EC" id="2.7.7.3"/>
    </reaction>
</comment>
<dbReference type="SUPFAM" id="SSF52374">
    <property type="entry name" value="Nucleotidylyl transferase"/>
    <property type="match status" value="1"/>
</dbReference>
<dbReference type="InterPro" id="IPR014729">
    <property type="entry name" value="Rossmann-like_a/b/a_fold"/>
</dbReference>
<sequence>MRHCIYPGTFDPITYGHLDVLERATRLFDRVTVAIADNPGKSPLFTAAQRAAMIAPVVERFPNVSIATFGGLLVEFAIAQKAQAIIRGLRALSDFEFEFNMALMNRHLEERLETIFVMPNEQFSYTSSSLVKQVARYGGDVSKFVPPHVAAALRQAFGP</sequence>
<dbReference type="UniPathway" id="UPA00241">
    <property type="reaction ID" value="UER00355"/>
</dbReference>
<evidence type="ECO:0000256" key="1">
    <source>
        <dbReference type="ARBA" id="ARBA00022490"/>
    </source>
</evidence>
<comment type="subunit">
    <text evidence="9">Homohexamer.</text>
</comment>
<dbReference type="NCBIfam" id="TIGR01510">
    <property type="entry name" value="coaD_prev_kdtB"/>
    <property type="match status" value="1"/>
</dbReference>
<evidence type="ECO:0000256" key="5">
    <source>
        <dbReference type="ARBA" id="ARBA00022840"/>
    </source>
</evidence>
<dbReference type="EMBL" id="CP080507">
    <property type="protein sequence ID" value="QYM77597.1"/>
    <property type="molecule type" value="Genomic_DNA"/>
</dbReference>
<evidence type="ECO:0000256" key="3">
    <source>
        <dbReference type="ARBA" id="ARBA00022695"/>
    </source>
</evidence>
<reference evidence="11" key="1">
    <citation type="submission" date="2021-08" db="EMBL/GenBank/DDBJ databases">
        <title>Genome of a novel bacterium of the phylum Verrucomicrobia, Oleiharenicola sp. KSB-15.</title>
        <authorList>
            <person name="Chung J.-H."/>
            <person name="Ahn J.-H."/>
            <person name="Yoon Y."/>
            <person name="Kim D.-Y."/>
            <person name="An S.-H."/>
            <person name="Park I."/>
            <person name="Yeon J."/>
        </authorList>
    </citation>
    <scope>NUCLEOTIDE SEQUENCE</scope>
    <source>
        <strain evidence="11">KSB-15</strain>
    </source>
</reference>
<keyword evidence="4 9" id="KW-0547">Nucleotide-binding</keyword>
<keyword evidence="6 9" id="KW-0460">Magnesium</keyword>
<name>A0A8F9TU35_9BACT</name>
<feature type="binding site" evidence="9">
    <location>
        <position position="41"/>
    </location>
    <ligand>
        <name>substrate</name>
    </ligand>
</feature>
<dbReference type="Proteomes" id="UP000825051">
    <property type="component" value="Chromosome"/>
</dbReference>
<evidence type="ECO:0000256" key="8">
    <source>
        <dbReference type="ARBA" id="ARBA00029346"/>
    </source>
</evidence>
<gene>
    <name evidence="9 11" type="primary">coaD</name>
    <name evidence="11" type="ORF">K0B96_09680</name>
</gene>
<proteinExistence type="inferred from homology"/>
<dbReference type="PANTHER" id="PTHR21342">
    <property type="entry name" value="PHOSPHOPANTETHEINE ADENYLYLTRANSFERASE"/>
    <property type="match status" value="1"/>
</dbReference>
<feature type="binding site" evidence="9">
    <location>
        <position position="17"/>
    </location>
    <ligand>
        <name>ATP</name>
        <dbReference type="ChEBI" id="CHEBI:30616"/>
    </ligand>
</feature>
<dbReference type="KEGG" id="ole:K0B96_09680"/>
<feature type="site" description="Transition state stabilizer" evidence="9">
    <location>
        <position position="17"/>
    </location>
</feature>
<dbReference type="GO" id="GO:0005524">
    <property type="term" value="F:ATP binding"/>
    <property type="evidence" value="ECO:0007669"/>
    <property type="project" value="UniProtKB-KW"/>
</dbReference>
<evidence type="ECO:0000256" key="9">
    <source>
        <dbReference type="HAMAP-Rule" id="MF_00151"/>
    </source>
</evidence>
<keyword evidence="1 9" id="KW-0963">Cytoplasm</keyword>
<keyword evidence="2 9" id="KW-0808">Transferase</keyword>
<dbReference type="CDD" id="cd02163">
    <property type="entry name" value="PPAT"/>
    <property type="match status" value="1"/>
</dbReference>
<dbReference type="GO" id="GO:0005737">
    <property type="term" value="C:cytoplasm"/>
    <property type="evidence" value="ECO:0007669"/>
    <property type="project" value="UniProtKB-SubCell"/>
</dbReference>
<feature type="binding site" evidence="9">
    <location>
        <position position="87"/>
    </location>
    <ligand>
        <name>substrate</name>
    </ligand>
</feature>
<evidence type="ECO:0000256" key="7">
    <source>
        <dbReference type="ARBA" id="ARBA00022993"/>
    </source>
</evidence>
<feature type="binding site" evidence="9">
    <location>
        <begin position="88"/>
        <end position="90"/>
    </location>
    <ligand>
        <name>ATP</name>
        <dbReference type="ChEBI" id="CHEBI:30616"/>
    </ligand>
</feature>
<keyword evidence="3 9" id="KW-0548">Nucleotidyltransferase</keyword>
<evidence type="ECO:0000313" key="12">
    <source>
        <dbReference type="Proteomes" id="UP000825051"/>
    </source>
</evidence>
<comment type="cofactor">
    <cofactor evidence="9">
        <name>Mg(2+)</name>
        <dbReference type="ChEBI" id="CHEBI:18420"/>
    </cofactor>
</comment>
<dbReference type="InterPro" id="IPR001980">
    <property type="entry name" value="PPAT"/>
</dbReference>
<feature type="binding site" evidence="9">
    <location>
        <position position="98"/>
    </location>
    <ligand>
        <name>ATP</name>
        <dbReference type="ChEBI" id="CHEBI:30616"/>
    </ligand>
</feature>
<dbReference type="EC" id="2.7.7.3" evidence="9"/>
<feature type="binding site" evidence="9">
    <location>
        <position position="73"/>
    </location>
    <ligand>
        <name>substrate</name>
    </ligand>
</feature>
<keyword evidence="12" id="KW-1185">Reference proteome</keyword>
<comment type="similarity">
    <text evidence="9">Belongs to the bacterial CoaD family.</text>
</comment>
<dbReference type="GO" id="GO:0015937">
    <property type="term" value="P:coenzyme A biosynthetic process"/>
    <property type="evidence" value="ECO:0007669"/>
    <property type="project" value="UniProtKB-UniRule"/>
</dbReference>
<comment type="function">
    <text evidence="9">Reversibly transfers an adenylyl group from ATP to 4'-phosphopantetheine, yielding dephospho-CoA (dPCoA) and pyrophosphate.</text>
</comment>
<organism evidence="11 12">
    <name type="scientific">Horticoccus luteus</name>
    <dbReference type="NCBI Taxonomy" id="2862869"/>
    <lineage>
        <taxon>Bacteria</taxon>
        <taxon>Pseudomonadati</taxon>
        <taxon>Verrucomicrobiota</taxon>
        <taxon>Opitutia</taxon>
        <taxon>Opitutales</taxon>
        <taxon>Opitutaceae</taxon>
        <taxon>Horticoccus</taxon>
    </lineage>
</organism>
<evidence type="ECO:0000256" key="6">
    <source>
        <dbReference type="ARBA" id="ARBA00022842"/>
    </source>
</evidence>
<dbReference type="PANTHER" id="PTHR21342:SF1">
    <property type="entry name" value="PHOSPHOPANTETHEINE ADENYLYLTRANSFERASE"/>
    <property type="match status" value="1"/>
</dbReference>
<dbReference type="InterPro" id="IPR004821">
    <property type="entry name" value="Cyt_trans-like"/>
</dbReference>
<keyword evidence="7 9" id="KW-0173">Coenzyme A biosynthesis</keyword>
<accession>A0A8F9TU35</accession>
<evidence type="ECO:0000256" key="4">
    <source>
        <dbReference type="ARBA" id="ARBA00022741"/>
    </source>
</evidence>
<protein>
    <recommendedName>
        <fullName evidence="9">Phosphopantetheine adenylyltransferase</fullName>
        <ecNumber evidence="9">2.7.7.3</ecNumber>
    </recommendedName>
    <alternativeName>
        <fullName evidence="9">Dephospho-CoA pyrophosphorylase</fullName>
    </alternativeName>
    <alternativeName>
        <fullName evidence="9">Pantetheine-phosphate adenylyltransferase</fullName>
        <shortName evidence="9">PPAT</shortName>
    </alternativeName>
</protein>
<evidence type="ECO:0000313" key="11">
    <source>
        <dbReference type="EMBL" id="QYM77597.1"/>
    </source>
</evidence>
<dbReference type="GO" id="GO:0004595">
    <property type="term" value="F:pantetheine-phosphate adenylyltransferase activity"/>
    <property type="evidence" value="ECO:0007669"/>
    <property type="project" value="UniProtKB-UniRule"/>
</dbReference>
<evidence type="ECO:0000256" key="2">
    <source>
        <dbReference type="ARBA" id="ARBA00022679"/>
    </source>
</evidence>
<keyword evidence="5 9" id="KW-0067">ATP-binding</keyword>
<dbReference type="Gene3D" id="3.40.50.620">
    <property type="entry name" value="HUPs"/>
    <property type="match status" value="1"/>
</dbReference>
<dbReference type="AlphaFoldDB" id="A0A8F9TU35"/>
<comment type="subcellular location">
    <subcellularLocation>
        <location evidence="9">Cytoplasm</location>
    </subcellularLocation>
</comment>
<feature type="binding site" evidence="9">
    <location>
        <begin position="9"/>
        <end position="10"/>
    </location>
    <ligand>
        <name>ATP</name>
        <dbReference type="ChEBI" id="CHEBI:30616"/>
    </ligand>
</feature>
<feature type="binding site" evidence="9">
    <location>
        <position position="9"/>
    </location>
    <ligand>
        <name>substrate</name>
    </ligand>
</feature>
<dbReference type="RefSeq" id="WP_220160702.1">
    <property type="nucleotide sequence ID" value="NZ_CP080507.1"/>
</dbReference>
<dbReference type="Pfam" id="PF01467">
    <property type="entry name" value="CTP_transf_like"/>
    <property type="match status" value="1"/>
</dbReference>
<dbReference type="HAMAP" id="MF_00151">
    <property type="entry name" value="PPAT_bact"/>
    <property type="match status" value="1"/>
</dbReference>
<dbReference type="PRINTS" id="PR01020">
    <property type="entry name" value="LPSBIOSNTHSS"/>
</dbReference>
<comment type="pathway">
    <text evidence="9">Cofactor biosynthesis; coenzyme A biosynthesis; CoA from (R)-pantothenate: step 4/5.</text>
</comment>
<dbReference type="NCBIfam" id="TIGR00125">
    <property type="entry name" value="cyt_tran_rel"/>
    <property type="match status" value="1"/>
</dbReference>